<evidence type="ECO:0000313" key="2">
    <source>
        <dbReference type="EMBL" id="MPC44915.1"/>
    </source>
</evidence>
<protein>
    <submittedName>
        <fullName evidence="2">Uncharacterized protein</fullName>
    </submittedName>
</protein>
<sequence>MSKCLLENCYEGSDEMENGELVNNGAACSSEPAWLAGPPANPKCSQPASQQASQLASLENQ</sequence>
<evidence type="ECO:0000313" key="3">
    <source>
        <dbReference type="Proteomes" id="UP000324222"/>
    </source>
</evidence>
<proteinExistence type="predicted"/>
<evidence type="ECO:0000256" key="1">
    <source>
        <dbReference type="SAM" id="MobiDB-lite"/>
    </source>
</evidence>
<organism evidence="2 3">
    <name type="scientific">Portunus trituberculatus</name>
    <name type="common">Swimming crab</name>
    <name type="synonym">Neptunus trituberculatus</name>
    <dbReference type="NCBI Taxonomy" id="210409"/>
    <lineage>
        <taxon>Eukaryota</taxon>
        <taxon>Metazoa</taxon>
        <taxon>Ecdysozoa</taxon>
        <taxon>Arthropoda</taxon>
        <taxon>Crustacea</taxon>
        <taxon>Multicrustacea</taxon>
        <taxon>Malacostraca</taxon>
        <taxon>Eumalacostraca</taxon>
        <taxon>Eucarida</taxon>
        <taxon>Decapoda</taxon>
        <taxon>Pleocyemata</taxon>
        <taxon>Brachyura</taxon>
        <taxon>Eubrachyura</taxon>
        <taxon>Portunoidea</taxon>
        <taxon>Portunidae</taxon>
        <taxon>Portuninae</taxon>
        <taxon>Portunus</taxon>
    </lineage>
</organism>
<keyword evidence="3" id="KW-1185">Reference proteome</keyword>
<reference evidence="2 3" key="1">
    <citation type="submission" date="2019-05" db="EMBL/GenBank/DDBJ databases">
        <title>Another draft genome of Portunus trituberculatus and its Hox gene families provides insights of decapod evolution.</title>
        <authorList>
            <person name="Jeong J.-H."/>
            <person name="Song I."/>
            <person name="Kim S."/>
            <person name="Choi T."/>
            <person name="Kim D."/>
            <person name="Ryu S."/>
            <person name="Kim W."/>
        </authorList>
    </citation>
    <scope>NUCLEOTIDE SEQUENCE [LARGE SCALE GENOMIC DNA]</scope>
    <source>
        <tissue evidence="2">Muscle</tissue>
    </source>
</reference>
<feature type="compositionally biased region" description="Low complexity" evidence="1">
    <location>
        <begin position="45"/>
        <end position="61"/>
    </location>
</feature>
<dbReference type="EMBL" id="VSRR010006491">
    <property type="protein sequence ID" value="MPC44915.1"/>
    <property type="molecule type" value="Genomic_DNA"/>
</dbReference>
<dbReference type="AlphaFoldDB" id="A0A5B7FH87"/>
<feature type="region of interest" description="Disordered" evidence="1">
    <location>
        <begin position="38"/>
        <end position="61"/>
    </location>
</feature>
<dbReference type="Proteomes" id="UP000324222">
    <property type="component" value="Unassembled WGS sequence"/>
</dbReference>
<accession>A0A5B7FH87</accession>
<gene>
    <name evidence="2" type="ORF">E2C01_038597</name>
</gene>
<name>A0A5B7FH87_PORTR</name>
<comment type="caution">
    <text evidence="2">The sequence shown here is derived from an EMBL/GenBank/DDBJ whole genome shotgun (WGS) entry which is preliminary data.</text>
</comment>